<evidence type="ECO:0000256" key="1">
    <source>
        <dbReference type="SAM" id="MobiDB-lite"/>
    </source>
</evidence>
<sequence>MQDKGKSNVEYTKTADADHDSDASSLIQDDAPSSLSYRPFPAAMKIYYQWNLAGIKVFHVCGETERDRLFAVEVHTGHSMSGPLGARPGLHLYNGPKTKDALLAATGSESLFGDYALNNNSRIFLPGHRTGDLVCEMMRVHTTPDNTVAFRFSIEVGLGEKMRREAFEWKKIKKDERDDNTHNGGFKLFWLHRGPEQGYPDGDSSIQGSSSEGGDREAVAVMSWRSFLTSPKHPFDMAFIGSGLSETMGERWRLMVLMTVLRVWYMNLFGKTHRAPVALGDKVGDKEKAAHQ</sequence>
<evidence type="ECO:0000313" key="2">
    <source>
        <dbReference type="EMBL" id="RWA08982.1"/>
    </source>
</evidence>
<evidence type="ECO:0000313" key="3">
    <source>
        <dbReference type="Proteomes" id="UP000286045"/>
    </source>
</evidence>
<feature type="region of interest" description="Disordered" evidence="1">
    <location>
        <begin position="1"/>
        <end position="28"/>
    </location>
</feature>
<accession>A0A439D3K5</accession>
<gene>
    <name evidence="2" type="ORF">EKO27_g6123</name>
</gene>
<feature type="compositionally biased region" description="Basic and acidic residues" evidence="1">
    <location>
        <begin position="1"/>
        <end position="22"/>
    </location>
</feature>
<comment type="caution">
    <text evidence="2">The sequence shown here is derived from an EMBL/GenBank/DDBJ whole genome shotgun (WGS) entry which is preliminary data.</text>
</comment>
<dbReference type="EMBL" id="RYZI01000175">
    <property type="protein sequence ID" value="RWA08982.1"/>
    <property type="molecule type" value="Genomic_DNA"/>
</dbReference>
<dbReference type="STRING" id="363999.A0A439D3K5"/>
<reference evidence="2 3" key="1">
    <citation type="submission" date="2018-12" db="EMBL/GenBank/DDBJ databases">
        <title>Draft genome sequence of Xylaria grammica IHI A82.</title>
        <authorList>
            <person name="Buettner E."/>
            <person name="Kellner H."/>
        </authorList>
    </citation>
    <scope>NUCLEOTIDE SEQUENCE [LARGE SCALE GENOMIC DNA]</scope>
    <source>
        <strain evidence="2 3">IHI A82</strain>
    </source>
</reference>
<dbReference type="Proteomes" id="UP000286045">
    <property type="component" value="Unassembled WGS sequence"/>
</dbReference>
<name>A0A439D3K5_9PEZI</name>
<dbReference type="AlphaFoldDB" id="A0A439D3K5"/>
<protein>
    <submittedName>
        <fullName evidence="2">Uncharacterized protein</fullName>
    </submittedName>
</protein>
<keyword evidence="3" id="KW-1185">Reference proteome</keyword>
<organism evidence="2 3">
    <name type="scientific">Xylaria grammica</name>
    <dbReference type="NCBI Taxonomy" id="363999"/>
    <lineage>
        <taxon>Eukaryota</taxon>
        <taxon>Fungi</taxon>
        <taxon>Dikarya</taxon>
        <taxon>Ascomycota</taxon>
        <taxon>Pezizomycotina</taxon>
        <taxon>Sordariomycetes</taxon>
        <taxon>Xylariomycetidae</taxon>
        <taxon>Xylariales</taxon>
        <taxon>Xylariaceae</taxon>
        <taxon>Xylaria</taxon>
    </lineage>
</organism>
<proteinExistence type="predicted"/>